<name>A0A7J0BSB7_9BACT</name>
<dbReference type="Pfam" id="PF00072">
    <property type="entry name" value="Response_reg"/>
    <property type="match status" value="1"/>
</dbReference>
<dbReference type="SMART" id="SM00448">
    <property type="entry name" value="REC"/>
    <property type="match status" value="1"/>
</dbReference>
<evidence type="ECO:0000313" key="4">
    <source>
        <dbReference type="EMBL" id="GFM36548.1"/>
    </source>
</evidence>
<proteinExistence type="predicted"/>
<gene>
    <name evidence="4" type="ORF">DSM19430T_12320</name>
</gene>
<evidence type="ECO:0000259" key="3">
    <source>
        <dbReference type="PROSITE" id="PS50110"/>
    </source>
</evidence>
<evidence type="ECO:0000256" key="2">
    <source>
        <dbReference type="PROSITE-ProRule" id="PRU00169"/>
    </source>
</evidence>
<accession>A0A7J0BSB7</accession>
<dbReference type="InterPro" id="IPR011006">
    <property type="entry name" value="CheY-like_superfamily"/>
</dbReference>
<dbReference type="PROSITE" id="PS50110">
    <property type="entry name" value="RESPONSE_REGULATORY"/>
    <property type="match status" value="1"/>
</dbReference>
<feature type="domain" description="Response regulatory" evidence="3">
    <location>
        <begin position="3"/>
        <end position="121"/>
    </location>
</feature>
<keyword evidence="1 2" id="KW-0597">Phosphoprotein</keyword>
<dbReference type="SUPFAM" id="SSF52172">
    <property type="entry name" value="CheY-like"/>
    <property type="match status" value="1"/>
</dbReference>
<comment type="caution">
    <text evidence="4">The sequence shown here is derived from an EMBL/GenBank/DDBJ whole genome shotgun (WGS) entry which is preliminary data.</text>
</comment>
<organism evidence="4 5">
    <name type="scientific">Desulfovibrio psychrotolerans</name>
    <dbReference type="NCBI Taxonomy" id="415242"/>
    <lineage>
        <taxon>Bacteria</taxon>
        <taxon>Pseudomonadati</taxon>
        <taxon>Thermodesulfobacteriota</taxon>
        <taxon>Desulfovibrionia</taxon>
        <taxon>Desulfovibrionales</taxon>
        <taxon>Desulfovibrionaceae</taxon>
        <taxon>Desulfovibrio</taxon>
    </lineage>
</organism>
<keyword evidence="5" id="KW-1185">Reference proteome</keyword>
<dbReference type="CDD" id="cd00156">
    <property type="entry name" value="REC"/>
    <property type="match status" value="1"/>
</dbReference>
<evidence type="ECO:0000313" key="5">
    <source>
        <dbReference type="Proteomes" id="UP000503820"/>
    </source>
</evidence>
<dbReference type="AlphaFoldDB" id="A0A7J0BSB7"/>
<evidence type="ECO:0000256" key="1">
    <source>
        <dbReference type="ARBA" id="ARBA00022553"/>
    </source>
</evidence>
<dbReference type="Proteomes" id="UP000503820">
    <property type="component" value="Unassembled WGS sequence"/>
</dbReference>
<dbReference type="Gene3D" id="3.40.50.2300">
    <property type="match status" value="1"/>
</dbReference>
<dbReference type="GO" id="GO:0000160">
    <property type="term" value="P:phosphorelay signal transduction system"/>
    <property type="evidence" value="ECO:0007669"/>
    <property type="project" value="InterPro"/>
</dbReference>
<protein>
    <recommendedName>
        <fullName evidence="3">Response regulatory domain-containing protein</fullName>
    </recommendedName>
</protein>
<dbReference type="RefSeq" id="WP_174409212.1">
    <property type="nucleotide sequence ID" value="NZ_BLVP01000006.1"/>
</dbReference>
<dbReference type="PANTHER" id="PTHR44591">
    <property type="entry name" value="STRESS RESPONSE REGULATOR PROTEIN 1"/>
    <property type="match status" value="1"/>
</dbReference>
<dbReference type="InterPro" id="IPR001789">
    <property type="entry name" value="Sig_transdc_resp-reg_receiver"/>
</dbReference>
<sequence>MKTIYLAEDDIVTRTLIAEQVRECGYSVVAFEDGISAYEALLANPGGADLLITDVRMPGMDGTELIDRLRSMPVFSRLPIIIMSGVVGVRDIADLLRHGASRFLAKPIDPRELCENISRALTVPHHL</sequence>
<reference evidence="4 5" key="1">
    <citation type="submission" date="2020-05" db="EMBL/GenBank/DDBJ databases">
        <title>Draft genome sequence of Desulfovibrio psychrotolerans JS1T.</title>
        <authorList>
            <person name="Ueno A."/>
            <person name="Tamazawa S."/>
            <person name="Tamamura S."/>
            <person name="Murakami T."/>
            <person name="Kiyama T."/>
            <person name="Inomata H."/>
            <person name="Amano Y."/>
            <person name="Miyakawa K."/>
            <person name="Tamaki H."/>
            <person name="Naganuma T."/>
            <person name="Kaneko K."/>
        </authorList>
    </citation>
    <scope>NUCLEOTIDE SEQUENCE [LARGE SCALE GENOMIC DNA]</scope>
    <source>
        <strain evidence="4 5">JS1</strain>
    </source>
</reference>
<dbReference type="PANTHER" id="PTHR44591:SF21">
    <property type="entry name" value="TWO-COMPONENT RESPONSE REGULATOR"/>
    <property type="match status" value="1"/>
</dbReference>
<dbReference type="InterPro" id="IPR050595">
    <property type="entry name" value="Bact_response_regulator"/>
</dbReference>
<feature type="modified residue" description="4-aspartylphosphate" evidence="2">
    <location>
        <position position="54"/>
    </location>
</feature>
<dbReference type="EMBL" id="BLVP01000006">
    <property type="protein sequence ID" value="GFM36548.1"/>
    <property type="molecule type" value="Genomic_DNA"/>
</dbReference>